<dbReference type="InterPro" id="IPR035945">
    <property type="entry name" value="YhaI-like_sf"/>
</dbReference>
<protein>
    <recommendedName>
        <fullName evidence="3">DUF1878 domain-containing protein</fullName>
    </recommendedName>
</protein>
<proteinExistence type="predicted"/>
<name>A0A172ZF57_9BACL</name>
<dbReference type="Proteomes" id="UP000078148">
    <property type="component" value="Chromosome"/>
</dbReference>
<sequence length="118" mass="13837">MEDLQNKVDRLEFYIGLLRNIAQSPDEFALLDWVIANHLDEHTYEQLMSILKEANQYLISRKETGDGEVMSVHDLSVQLLEVLERNNIPHPERQTKHVIRSAARLPGFLLFDYYVEQL</sequence>
<dbReference type="RefSeq" id="WP_060533055.1">
    <property type="nucleotide sequence ID" value="NZ_CP013023.1"/>
</dbReference>
<dbReference type="Gene3D" id="1.10.3750.10">
    <property type="entry name" value="YhaI-like"/>
    <property type="match status" value="1"/>
</dbReference>
<evidence type="ECO:0008006" key="3">
    <source>
        <dbReference type="Google" id="ProtNLM"/>
    </source>
</evidence>
<dbReference type="OrthoDB" id="2471753at2"/>
<dbReference type="EMBL" id="CP013023">
    <property type="protein sequence ID" value="ANF95790.1"/>
    <property type="molecule type" value="Genomic_DNA"/>
</dbReference>
<reference evidence="2" key="1">
    <citation type="submission" date="2015-10" db="EMBL/GenBank/DDBJ databases">
        <title>Genome of Paenibacillus bovis sp. nov.</title>
        <authorList>
            <person name="Wu Z."/>
            <person name="Gao C."/>
            <person name="Liu Z."/>
            <person name="Zheng H."/>
        </authorList>
    </citation>
    <scope>NUCLEOTIDE SEQUENCE [LARGE SCALE GENOMIC DNA]</scope>
    <source>
        <strain evidence="2">BD3526</strain>
    </source>
</reference>
<dbReference type="KEGG" id="pbv:AR543_07080"/>
<reference evidence="1 2" key="2">
    <citation type="journal article" date="2016" name="Int. J. Syst. Evol. Microbiol.">
        <title>Paenibacillus bovis sp. nov., isolated from raw yak (Bos grunniens) milk.</title>
        <authorList>
            <person name="Gao C."/>
            <person name="Han J."/>
            <person name="Liu Z."/>
            <person name="Xu X."/>
            <person name="Hang F."/>
            <person name="Wu Z."/>
        </authorList>
    </citation>
    <scope>NUCLEOTIDE SEQUENCE [LARGE SCALE GENOMIC DNA]</scope>
    <source>
        <strain evidence="1 2">BD3526</strain>
    </source>
</reference>
<accession>A0A172ZF57</accession>
<organism evidence="1 2">
    <name type="scientific">Paenibacillus bovis</name>
    <dbReference type="NCBI Taxonomy" id="1616788"/>
    <lineage>
        <taxon>Bacteria</taxon>
        <taxon>Bacillati</taxon>
        <taxon>Bacillota</taxon>
        <taxon>Bacilli</taxon>
        <taxon>Bacillales</taxon>
        <taxon>Paenibacillaceae</taxon>
        <taxon>Paenibacillus</taxon>
    </lineage>
</organism>
<keyword evidence="2" id="KW-1185">Reference proteome</keyword>
<evidence type="ECO:0000313" key="1">
    <source>
        <dbReference type="EMBL" id="ANF95790.1"/>
    </source>
</evidence>
<evidence type="ECO:0000313" key="2">
    <source>
        <dbReference type="Proteomes" id="UP000078148"/>
    </source>
</evidence>
<gene>
    <name evidence="1" type="ORF">AR543_07080</name>
</gene>
<dbReference type="AlphaFoldDB" id="A0A172ZF57"/>